<feature type="compositionally biased region" description="Basic and acidic residues" evidence="1">
    <location>
        <begin position="1"/>
        <end position="13"/>
    </location>
</feature>
<gene>
    <name evidence="2" type="ORF">SO802_025837</name>
</gene>
<proteinExistence type="predicted"/>
<dbReference type="Proteomes" id="UP001459277">
    <property type="component" value="Unassembled WGS sequence"/>
</dbReference>
<evidence type="ECO:0000256" key="1">
    <source>
        <dbReference type="SAM" id="MobiDB-lite"/>
    </source>
</evidence>
<comment type="caution">
    <text evidence="2">The sequence shown here is derived from an EMBL/GenBank/DDBJ whole genome shotgun (WGS) entry which is preliminary data.</text>
</comment>
<organism evidence="2 3">
    <name type="scientific">Lithocarpus litseifolius</name>
    <dbReference type="NCBI Taxonomy" id="425828"/>
    <lineage>
        <taxon>Eukaryota</taxon>
        <taxon>Viridiplantae</taxon>
        <taxon>Streptophyta</taxon>
        <taxon>Embryophyta</taxon>
        <taxon>Tracheophyta</taxon>
        <taxon>Spermatophyta</taxon>
        <taxon>Magnoliopsida</taxon>
        <taxon>eudicotyledons</taxon>
        <taxon>Gunneridae</taxon>
        <taxon>Pentapetalae</taxon>
        <taxon>rosids</taxon>
        <taxon>fabids</taxon>
        <taxon>Fagales</taxon>
        <taxon>Fagaceae</taxon>
        <taxon>Lithocarpus</taxon>
    </lineage>
</organism>
<dbReference type="EMBL" id="JAZDWU010000009">
    <property type="protein sequence ID" value="KAK9990852.1"/>
    <property type="molecule type" value="Genomic_DNA"/>
</dbReference>
<feature type="region of interest" description="Disordered" evidence="1">
    <location>
        <begin position="1"/>
        <end position="20"/>
    </location>
</feature>
<accession>A0AAW2BYD2</accession>
<sequence>MLEKHEKSGNCDPKKKKKPTCPVRQCKEILPFSNIGTCKTCQLKVRLKHRFWLTTHANRWQRLLWWRVREDGMIGFLLQWLRGMEEIYSQYIFIC</sequence>
<evidence type="ECO:0000313" key="3">
    <source>
        <dbReference type="Proteomes" id="UP001459277"/>
    </source>
</evidence>
<reference evidence="2 3" key="1">
    <citation type="submission" date="2024-01" db="EMBL/GenBank/DDBJ databases">
        <title>A telomere-to-telomere, gap-free genome of sweet tea (Lithocarpus litseifolius).</title>
        <authorList>
            <person name="Zhou J."/>
        </authorList>
    </citation>
    <scope>NUCLEOTIDE SEQUENCE [LARGE SCALE GENOMIC DNA]</scope>
    <source>
        <strain evidence="2">Zhou-2022a</strain>
        <tissue evidence="2">Leaf</tissue>
    </source>
</reference>
<evidence type="ECO:0000313" key="2">
    <source>
        <dbReference type="EMBL" id="KAK9990852.1"/>
    </source>
</evidence>
<dbReference type="AlphaFoldDB" id="A0AAW2BYD2"/>
<protein>
    <submittedName>
        <fullName evidence="2">Uncharacterized protein</fullName>
    </submittedName>
</protein>
<keyword evidence="3" id="KW-1185">Reference proteome</keyword>
<name>A0AAW2BYD2_9ROSI</name>